<comment type="catalytic activity">
    <reaction evidence="1 14">
        <text>Hydrolyzes free adenine bases from 7,8-dihydro-8-oxoguanine:adenine mismatched double-stranded DNA, leaving an apurinic site.</text>
        <dbReference type="EC" id="3.2.2.31"/>
    </reaction>
</comment>
<organism evidence="16 17">
    <name type="scientific">Telmatocola sphagniphila</name>
    <dbReference type="NCBI Taxonomy" id="1123043"/>
    <lineage>
        <taxon>Bacteria</taxon>
        <taxon>Pseudomonadati</taxon>
        <taxon>Planctomycetota</taxon>
        <taxon>Planctomycetia</taxon>
        <taxon>Gemmatales</taxon>
        <taxon>Gemmataceae</taxon>
    </lineage>
</organism>
<evidence type="ECO:0000256" key="12">
    <source>
        <dbReference type="ARBA" id="ARBA00023204"/>
    </source>
</evidence>
<dbReference type="InterPro" id="IPR023170">
    <property type="entry name" value="HhH_base_excis_C"/>
</dbReference>
<proteinExistence type="inferred from homology"/>
<dbReference type="GO" id="GO:0006284">
    <property type="term" value="P:base-excision repair"/>
    <property type="evidence" value="ECO:0007669"/>
    <property type="project" value="UniProtKB-UniRule"/>
</dbReference>
<dbReference type="EMBL" id="CP074694">
    <property type="protein sequence ID" value="QVL31767.1"/>
    <property type="molecule type" value="Genomic_DNA"/>
</dbReference>
<comment type="similarity">
    <text evidence="3 14">Belongs to the Nth/MutY family.</text>
</comment>
<dbReference type="GO" id="GO:0046872">
    <property type="term" value="F:metal ion binding"/>
    <property type="evidence" value="ECO:0007669"/>
    <property type="project" value="UniProtKB-UniRule"/>
</dbReference>
<dbReference type="SMART" id="SM00478">
    <property type="entry name" value="ENDO3c"/>
    <property type="match status" value="1"/>
</dbReference>
<protein>
    <recommendedName>
        <fullName evidence="5 14">Adenine DNA glycosylase</fullName>
        <ecNumber evidence="4 14">3.2.2.31</ecNumber>
    </recommendedName>
</protein>
<evidence type="ECO:0000256" key="11">
    <source>
        <dbReference type="ARBA" id="ARBA00023014"/>
    </source>
</evidence>
<keyword evidence="17" id="KW-1185">Reference proteome</keyword>
<dbReference type="Proteomes" id="UP000676194">
    <property type="component" value="Chromosome"/>
</dbReference>
<evidence type="ECO:0000256" key="7">
    <source>
        <dbReference type="ARBA" id="ARBA00022723"/>
    </source>
</evidence>
<dbReference type="Gene3D" id="1.10.340.30">
    <property type="entry name" value="Hypothetical protein, domain 2"/>
    <property type="match status" value="1"/>
</dbReference>
<dbReference type="Gene3D" id="3.90.79.10">
    <property type="entry name" value="Nucleoside Triphosphate Pyrophosphohydrolase"/>
    <property type="match status" value="1"/>
</dbReference>
<evidence type="ECO:0000256" key="6">
    <source>
        <dbReference type="ARBA" id="ARBA00022485"/>
    </source>
</evidence>
<dbReference type="CDD" id="cd00056">
    <property type="entry name" value="ENDO3c"/>
    <property type="match status" value="1"/>
</dbReference>
<comment type="function">
    <text evidence="2">Adenine glycosylase active on G-A mispairs. MutY also corrects error-prone DNA synthesis past GO lesions which are due to the oxidatively damaged form of guanine: 7,8-dihydro-8-oxoguanine (8-oxo-dGTP).</text>
</comment>
<evidence type="ECO:0000256" key="9">
    <source>
        <dbReference type="ARBA" id="ARBA00022801"/>
    </source>
</evidence>
<dbReference type="NCBIfam" id="TIGR01084">
    <property type="entry name" value="mutY"/>
    <property type="match status" value="1"/>
</dbReference>
<keyword evidence="8 14" id="KW-0227">DNA damage</keyword>
<dbReference type="Pfam" id="PF00730">
    <property type="entry name" value="HhH-GPD"/>
    <property type="match status" value="1"/>
</dbReference>
<evidence type="ECO:0000313" key="17">
    <source>
        <dbReference type="Proteomes" id="UP000676194"/>
    </source>
</evidence>
<evidence type="ECO:0000256" key="5">
    <source>
        <dbReference type="ARBA" id="ARBA00022023"/>
    </source>
</evidence>
<name>A0A8E6B4I1_9BACT</name>
<dbReference type="RefSeq" id="WP_213496015.1">
    <property type="nucleotide sequence ID" value="NZ_CP074694.1"/>
</dbReference>
<keyword evidence="11" id="KW-0411">Iron-sulfur</keyword>
<dbReference type="KEGG" id="tsph:KIH39_23480"/>
<dbReference type="AlphaFoldDB" id="A0A8E6B4I1"/>
<sequence length="354" mass="41179">MSNFQRKLLKWFDSHARELPWRINRDPYRIWLSEVMLQQTTVAAVIGYFDRFVTKFPTLVSLAAAEEADVLLLWQGLGYYSRARNLHRAAKILVNEHNGKFPEDPEIFSKLPGIGRYMLGAILSQAFEQRLPIVEANTRRVYVRLLSRFDLDLDSREGQVWLWQTATDLLPRKRIGDFNQALMELGATLCRPQPLCEECPVSKECLAYQSGLQDQLPLSRKKKEFEQVQTVTLVIEDQGKFLLRQIGPGGRWARLWEFPQRTIEPEETEAEACRKLLEELGIRAQIGKEITQIRYGVTRFKIQMTALEAELTGRAIAREDFRWLLPGEWADHPLSTPMRKLAEILRNPRQLRLF</sequence>
<keyword evidence="13 14" id="KW-0326">Glycosidase</keyword>
<dbReference type="InterPro" id="IPR011257">
    <property type="entry name" value="DNA_glycosylase"/>
</dbReference>
<dbReference type="InterPro" id="IPR003265">
    <property type="entry name" value="HhH-GPD_domain"/>
</dbReference>
<evidence type="ECO:0000313" key="16">
    <source>
        <dbReference type="EMBL" id="QVL31767.1"/>
    </source>
</evidence>
<evidence type="ECO:0000256" key="3">
    <source>
        <dbReference type="ARBA" id="ARBA00008343"/>
    </source>
</evidence>
<keyword evidence="10 14" id="KW-0408">Iron</keyword>
<dbReference type="PANTHER" id="PTHR42944">
    <property type="entry name" value="ADENINE DNA GLYCOSYLASE"/>
    <property type="match status" value="1"/>
</dbReference>
<evidence type="ECO:0000256" key="13">
    <source>
        <dbReference type="ARBA" id="ARBA00023295"/>
    </source>
</evidence>
<dbReference type="Pfam" id="PF14815">
    <property type="entry name" value="NUDIX_4"/>
    <property type="match status" value="1"/>
</dbReference>
<evidence type="ECO:0000256" key="10">
    <source>
        <dbReference type="ARBA" id="ARBA00023004"/>
    </source>
</evidence>
<evidence type="ECO:0000256" key="2">
    <source>
        <dbReference type="ARBA" id="ARBA00002933"/>
    </source>
</evidence>
<dbReference type="InterPro" id="IPR005760">
    <property type="entry name" value="A/G_AdeGlyc_MutY"/>
</dbReference>
<dbReference type="GO" id="GO:0006298">
    <property type="term" value="P:mismatch repair"/>
    <property type="evidence" value="ECO:0007669"/>
    <property type="project" value="TreeGrafter"/>
</dbReference>
<dbReference type="SUPFAM" id="SSF48150">
    <property type="entry name" value="DNA-glycosylase"/>
    <property type="match status" value="1"/>
</dbReference>
<evidence type="ECO:0000256" key="1">
    <source>
        <dbReference type="ARBA" id="ARBA00000843"/>
    </source>
</evidence>
<dbReference type="Gene3D" id="1.10.1670.10">
    <property type="entry name" value="Helix-hairpin-Helix base-excision DNA repair enzymes (C-terminal)"/>
    <property type="match status" value="1"/>
</dbReference>
<dbReference type="GO" id="GO:0000701">
    <property type="term" value="F:purine-specific mismatch base pair DNA N-glycosylase activity"/>
    <property type="evidence" value="ECO:0007669"/>
    <property type="project" value="UniProtKB-EC"/>
</dbReference>
<dbReference type="InterPro" id="IPR029119">
    <property type="entry name" value="MutY_C"/>
</dbReference>
<keyword evidence="9" id="KW-0378">Hydrolase</keyword>
<dbReference type="GO" id="GO:0051539">
    <property type="term" value="F:4 iron, 4 sulfur cluster binding"/>
    <property type="evidence" value="ECO:0007669"/>
    <property type="project" value="UniProtKB-UniRule"/>
</dbReference>
<comment type="cofactor">
    <cofactor evidence="14">
        <name>[4Fe-4S] cluster</name>
        <dbReference type="ChEBI" id="CHEBI:49883"/>
    </cofactor>
    <text evidence="14">Binds 1 [4Fe-4S] cluster.</text>
</comment>
<keyword evidence="7" id="KW-0479">Metal-binding</keyword>
<keyword evidence="6" id="KW-0004">4Fe-4S</keyword>
<dbReference type="FunFam" id="1.10.340.30:FF:000002">
    <property type="entry name" value="Adenine DNA glycosylase"/>
    <property type="match status" value="1"/>
</dbReference>
<feature type="domain" description="HhH-GPD" evidence="15">
    <location>
        <begin position="36"/>
        <end position="188"/>
    </location>
</feature>
<dbReference type="GO" id="GO:0034039">
    <property type="term" value="F:8-oxo-7,8-dihydroguanine DNA N-glycosylase activity"/>
    <property type="evidence" value="ECO:0007669"/>
    <property type="project" value="TreeGrafter"/>
</dbReference>
<dbReference type="InterPro" id="IPR044298">
    <property type="entry name" value="MIG/MutY"/>
</dbReference>
<evidence type="ECO:0000259" key="15">
    <source>
        <dbReference type="SMART" id="SM00478"/>
    </source>
</evidence>
<keyword evidence="12" id="KW-0234">DNA repair</keyword>
<reference evidence="16" key="1">
    <citation type="submission" date="2021-05" db="EMBL/GenBank/DDBJ databases">
        <title>Complete genome sequence of the cellulolytic planctomycete Telmatocola sphagniphila SP2T and characterization of the first cellulase from planctomycetes.</title>
        <authorList>
            <person name="Rakitin A.L."/>
            <person name="Beletsky A.V."/>
            <person name="Naumoff D.G."/>
            <person name="Kulichevskaya I.S."/>
            <person name="Mardanov A.V."/>
            <person name="Ravin N.V."/>
            <person name="Dedysh S.N."/>
        </authorList>
    </citation>
    <scope>NUCLEOTIDE SEQUENCE</scope>
    <source>
        <strain evidence="16">SP2T</strain>
    </source>
</reference>
<gene>
    <name evidence="16" type="primary">mutY</name>
    <name evidence="16" type="ORF">KIH39_23480</name>
</gene>
<dbReference type="CDD" id="cd03431">
    <property type="entry name" value="NUDIX_DNA_Glycosylase_C-MutY"/>
    <property type="match status" value="1"/>
</dbReference>
<accession>A0A8E6B4I1</accession>
<evidence type="ECO:0000256" key="8">
    <source>
        <dbReference type="ARBA" id="ARBA00022763"/>
    </source>
</evidence>
<dbReference type="GO" id="GO:0035485">
    <property type="term" value="F:adenine/guanine mispair binding"/>
    <property type="evidence" value="ECO:0007669"/>
    <property type="project" value="TreeGrafter"/>
</dbReference>
<evidence type="ECO:0000256" key="14">
    <source>
        <dbReference type="RuleBase" id="RU365096"/>
    </source>
</evidence>
<dbReference type="SUPFAM" id="SSF55811">
    <property type="entry name" value="Nudix"/>
    <property type="match status" value="1"/>
</dbReference>
<dbReference type="InterPro" id="IPR015797">
    <property type="entry name" value="NUDIX_hydrolase-like_dom_sf"/>
</dbReference>
<dbReference type="GO" id="GO:0032357">
    <property type="term" value="F:oxidized purine DNA binding"/>
    <property type="evidence" value="ECO:0007669"/>
    <property type="project" value="TreeGrafter"/>
</dbReference>
<dbReference type="EC" id="3.2.2.31" evidence="4 14"/>
<dbReference type="PANTHER" id="PTHR42944:SF1">
    <property type="entry name" value="ADENINE DNA GLYCOSYLASE"/>
    <property type="match status" value="1"/>
</dbReference>
<evidence type="ECO:0000256" key="4">
    <source>
        <dbReference type="ARBA" id="ARBA00012045"/>
    </source>
</evidence>